<keyword evidence="4" id="KW-0597">Phosphoprotein</keyword>
<evidence type="ECO:0000256" key="4">
    <source>
        <dbReference type="PROSITE-ProRule" id="PRU00169"/>
    </source>
</evidence>
<dbReference type="PROSITE" id="PS50110">
    <property type="entry name" value="RESPONSE_REGULATORY"/>
    <property type="match status" value="1"/>
</dbReference>
<dbReference type="SMART" id="SM00448">
    <property type="entry name" value="REC"/>
    <property type="match status" value="1"/>
</dbReference>
<reference evidence="8" key="1">
    <citation type="journal article" date="2019" name="Int. J. Syst. Evol. Microbiol.">
        <title>The Global Catalogue of Microorganisms (GCM) 10K type strain sequencing project: providing services to taxonomists for standard genome sequencing and annotation.</title>
        <authorList>
            <consortium name="The Broad Institute Genomics Platform"/>
            <consortium name="The Broad Institute Genome Sequencing Center for Infectious Disease"/>
            <person name="Wu L."/>
            <person name="Ma J."/>
        </authorList>
    </citation>
    <scope>NUCLEOTIDE SEQUENCE [LARGE SCALE GENOMIC DNA]</scope>
    <source>
        <strain evidence="8">KCTC 42644</strain>
    </source>
</reference>
<evidence type="ECO:0000313" key="7">
    <source>
        <dbReference type="EMBL" id="MFC3712636.1"/>
    </source>
</evidence>
<evidence type="ECO:0000256" key="3">
    <source>
        <dbReference type="ARBA" id="ARBA00023163"/>
    </source>
</evidence>
<dbReference type="EMBL" id="JBHRXV010000006">
    <property type="protein sequence ID" value="MFC3712636.1"/>
    <property type="molecule type" value="Genomic_DNA"/>
</dbReference>
<dbReference type="PROSITE" id="PS50043">
    <property type="entry name" value="HTH_LUXR_2"/>
    <property type="match status" value="1"/>
</dbReference>
<evidence type="ECO:0000256" key="2">
    <source>
        <dbReference type="ARBA" id="ARBA00023125"/>
    </source>
</evidence>
<organism evidence="7 8">
    <name type="scientific">Sphingoaurantiacus capsulatus</name>
    <dbReference type="NCBI Taxonomy" id="1771310"/>
    <lineage>
        <taxon>Bacteria</taxon>
        <taxon>Pseudomonadati</taxon>
        <taxon>Pseudomonadota</taxon>
        <taxon>Alphaproteobacteria</taxon>
        <taxon>Sphingomonadales</taxon>
        <taxon>Sphingosinicellaceae</taxon>
        <taxon>Sphingoaurantiacus</taxon>
    </lineage>
</organism>
<dbReference type="PANTHER" id="PTHR44688:SF16">
    <property type="entry name" value="DNA-BINDING TRANSCRIPTIONAL ACTIVATOR DEVR_DOSR"/>
    <property type="match status" value="1"/>
</dbReference>
<dbReference type="CDD" id="cd06170">
    <property type="entry name" value="LuxR_C_like"/>
    <property type="match status" value="1"/>
</dbReference>
<name>A0ABV7X954_9SPHN</name>
<keyword evidence="2" id="KW-0238">DNA-binding</keyword>
<sequence length="204" mass="21831">MTPFGPRSVYVVDDDVAVREATHTLLATAGYEPQAFVSGREFLDEADLHGGGCVLLDICMPGPNGLDVQAMMVKRGSNLSVIMVTGHGDVATAVLAMKTGATDFLEKPYRPVALLDAVKRGLRVSAAQVTDIQDSKKRIARLTPRENEVLHGLMAGGSNKSIARQLNVSPRTVEMHRANLMERLGARSLPEALRVAHEAGFSGA</sequence>
<dbReference type="InterPro" id="IPR016032">
    <property type="entry name" value="Sig_transdc_resp-reg_C-effctor"/>
</dbReference>
<dbReference type="PROSITE" id="PS00622">
    <property type="entry name" value="HTH_LUXR_1"/>
    <property type="match status" value="1"/>
</dbReference>
<accession>A0ABV7X954</accession>
<feature type="modified residue" description="4-aspartylphosphate" evidence="4">
    <location>
        <position position="57"/>
    </location>
</feature>
<keyword evidence="8" id="KW-1185">Reference proteome</keyword>
<comment type="caution">
    <text evidence="7">The sequence shown here is derived from an EMBL/GenBank/DDBJ whole genome shotgun (WGS) entry which is preliminary data.</text>
</comment>
<dbReference type="Pfam" id="PF00196">
    <property type="entry name" value="GerE"/>
    <property type="match status" value="1"/>
</dbReference>
<dbReference type="Proteomes" id="UP001595615">
    <property type="component" value="Unassembled WGS sequence"/>
</dbReference>
<dbReference type="InterPro" id="IPR011006">
    <property type="entry name" value="CheY-like_superfamily"/>
</dbReference>
<keyword evidence="3" id="KW-0804">Transcription</keyword>
<proteinExistence type="predicted"/>
<evidence type="ECO:0000256" key="1">
    <source>
        <dbReference type="ARBA" id="ARBA00023015"/>
    </source>
</evidence>
<dbReference type="Gene3D" id="1.10.10.10">
    <property type="entry name" value="Winged helix-like DNA-binding domain superfamily/Winged helix DNA-binding domain"/>
    <property type="match status" value="1"/>
</dbReference>
<dbReference type="PANTHER" id="PTHR44688">
    <property type="entry name" value="DNA-BINDING TRANSCRIPTIONAL ACTIVATOR DEVR_DOSR"/>
    <property type="match status" value="1"/>
</dbReference>
<dbReference type="SUPFAM" id="SSF52172">
    <property type="entry name" value="CheY-like"/>
    <property type="match status" value="1"/>
</dbReference>
<dbReference type="InterPro" id="IPR001789">
    <property type="entry name" value="Sig_transdc_resp-reg_receiver"/>
</dbReference>
<evidence type="ECO:0000259" key="6">
    <source>
        <dbReference type="PROSITE" id="PS50110"/>
    </source>
</evidence>
<feature type="domain" description="Response regulatory" evidence="6">
    <location>
        <begin position="8"/>
        <end position="122"/>
    </location>
</feature>
<dbReference type="InterPro" id="IPR036388">
    <property type="entry name" value="WH-like_DNA-bd_sf"/>
</dbReference>
<dbReference type="SUPFAM" id="SSF46894">
    <property type="entry name" value="C-terminal effector domain of the bipartite response regulators"/>
    <property type="match status" value="1"/>
</dbReference>
<dbReference type="Gene3D" id="3.40.50.2300">
    <property type="match status" value="1"/>
</dbReference>
<dbReference type="InterPro" id="IPR000792">
    <property type="entry name" value="Tscrpt_reg_LuxR_C"/>
</dbReference>
<evidence type="ECO:0000313" key="8">
    <source>
        <dbReference type="Proteomes" id="UP001595615"/>
    </source>
</evidence>
<keyword evidence="1" id="KW-0805">Transcription regulation</keyword>
<dbReference type="PRINTS" id="PR00038">
    <property type="entry name" value="HTHLUXR"/>
</dbReference>
<feature type="domain" description="HTH luxR-type" evidence="5">
    <location>
        <begin position="135"/>
        <end position="200"/>
    </location>
</feature>
<dbReference type="SMART" id="SM00421">
    <property type="entry name" value="HTH_LUXR"/>
    <property type="match status" value="1"/>
</dbReference>
<evidence type="ECO:0000259" key="5">
    <source>
        <dbReference type="PROSITE" id="PS50043"/>
    </source>
</evidence>
<protein>
    <submittedName>
        <fullName evidence="7">Response regulator transcription factor</fullName>
    </submittedName>
</protein>
<dbReference type="Pfam" id="PF00072">
    <property type="entry name" value="Response_reg"/>
    <property type="match status" value="1"/>
</dbReference>
<dbReference type="RefSeq" id="WP_380859899.1">
    <property type="nucleotide sequence ID" value="NZ_JBHRXV010000006.1"/>
</dbReference>
<gene>
    <name evidence="7" type="ORF">ACFOMD_08645</name>
</gene>